<evidence type="ECO:0000313" key="2">
    <source>
        <dbReference type="Proteomes" id="UP000053105"/>
    </source>
</evidence>
<accession>A0A0N0BCD9</accession>
<organism evidence="1 2">
    <name type="scientific">Melipona quadrifasciata</name>
    <dbReference type="NCBI Taxonomy" id="166423"/>
    <lineage>
        <taxon>Eukaryota</taxon>
        <taxon>Metazoa</taxon>
        <taxon>Ecdysozoa</taxon>
        <taxon>Arthropoda</taxon>
        <taxon>Hexapoda</taxon>
        <taxon>Insecta</taxon>
        <taxon>Pterygota</taxon>
        <taxon>Neoptera</taxon>
        <taxon>Endopterygota</taxon>
        <taxon>Hymenoptera</taxon>
        <taxon>Apocrita</taxon>
        <taxon>Aculeata</taxon>
        <taxon>Apoidea</taxon>
        <taxon>Anthophila</taxon>
        <taxon>Apidae</taxon>
        <taxon>Melipona</taxon>
    </lineage>
</organism>
<dbReference type="EMBL" id="KQ435912">
    <property type="protein sequence ID" value="KOX68881.1"/>
    <property type="molecule type" value="Genomic_DNA"/>
</dbReference>
<name>A0A0N0BCD9_9HYME</name>
<proteinExistence type="predicted"/>
<gene>
    <name evidence="1" type="ORF">WN51_06279</name>
</gene>
<keyword evidence="2" id="KW-1185">Reference proteome</keyword>
<dbReference type="AlphaFoldDB" id="A0A0N0BCD9"/>
<reference evidence="1 2" key="1">
    <citation type="submission" date="2015-07" db="EMBL/GenBank/DDBJ databases">
        <title>The genome of Melipona quadrifasciata.</title>
        <authorList>
            <person name="Pan H."/>
            <person name="Kapheim K."/>
        </authorList>
    </citation>
    <scope>NUCLEOTIDE SEQUENCE [LARGE SCALE GENOMIC DNA]</scope>
    <source>
        <strain evidence="1">0111107301</strain>
        <tissue evidence="1">Whole body</tissue>
    </source>
</reference>
<evidence type="ECO:0000313" key="1">
    <source>
        <dbReference type="EMBL" id="KOX68881.1"/>
    </source>
</evidence>
<dbReference type="Proteomes" id="UP000053105">
    <property type="component" value="Unassembled WGS sequence"/>
</dbReference>
<sequence>MCTSASRYISVLIGFKNQQRHSRKILHEPSIPGRSVFFIGTGNSVGKNSTADNPC</sequence>
<protein>
    <submittedName>
        <fullName evidence="1">Uncharacterized protein</fullName>
    </submittedName>
</protein>